<feature type="compositionally biased region" description="Low complexity" evidence="1">
    <location>
        <begin position="220"/>
        <end position="232"/>
    </location>
</feature>
<proteinExistence type="predicted"/>
<sequence>MELYNLVNHRVLTLESGKLTTVGRGIESGISSPVVSRNHCTIVYSSNLINETGSIDVDVRLTVLHTAGAVVIRGPRARHLGLEPMLLLPANASCQLYAGDKIFLERRDGRLVSGLELRASRKNAVGGGDDGTAAAATAALALVPPTELSTFDPLSAAQHLTTPIPRVRVPPPSPVTPGSPSQGLADKSLTHAPGHESVTRGTVAALSRYGKSVQRHSEEAQQQGQAVAAVGASRMGKLPVSISHQPPPEAAEDGEPTPNVQAVGGAAPQGLCETCTPVPEPAMRPPSTAPSRRKRRLTDVSVHLEAALPPPPVPEAAANTAASDAATTATR</sequence>
<dbReference type="Gene3D" id="2.60.200.20">
    <property type="match status" value="1"/>
</dbReference>
<feature type="compositionally biased region" description="Pro residues" evidence="1">
    <location>
        <begin position="278"/>
        <end position="288"/>
    </location>
</feature>
<name>A0ABQ5SGC1_9CHLO</name>
<reference evidence="2 3" key="1">
    <citation type="journal article" date="2023" name="IScience">
        <title>Expanded male sex-determining region conserved during the evolution of homothallism in the green alga Volvox.</title>
        <authorList>
            <person name="Yamamoto K."/>
            <person name="Matsuzaki R."/>
            <person name="Mahakham W."/>
            <person name="Heman W."/>
            <person name="Sekimoto H."/>
            <person name="Kawachi M."/>
            <person name="Minakuchi Y."/>
            <person name="Toyoda A."/>
            <person name="Nozaki H."/>
        </authorList>
    </citation>
    <scope>NUCLEOTIDE SEQUENCE [LARGE SCALE GENOMIC DNA]</scope>
    <source>
        <strain evidence="2 3">NIES-4468</strain>
    </source>
</reference>
<feature type="compositionally biased region" description="Low complexity" evidence="1">
    <location>
        <begin position="315"/>
        <end position="331"/>
    </location>
</feature>
<evidence type="ECO:0008006" key="4">
    <source>
        <dbReference type="Google" id="ProtNLM"/>
    </source>
</evidence>
<evidence type="ECO:0000256" key="1">
    <source>
        <dbReference type="SAM" id="MobiDB-lite"/>
    </source>
</evidence>
<comment type="caution">
    <text evidence="2">The sequence shown here is derived from an EMBL/GenBank/DDBJ whole genome shotgun (WGS) entry which is preliminary data.</text>
</comment>
<dbReference type="Proteomes" id="UP001165090">
    <property type="component" value="Unassembled WGS sequence"/>
</dbReference>
<gene>
    <name evidence="2" type="ORF">VaNZ11_013127</name>
</gene>
<dbReference type="EMBL" id="BSDZ01000080">
    <property type="protein sequence ID" value="GLI68651.1"/>
    <property type="molecule type" value="Genomic_DNA"/>
</dbReference>
<accession>A0ABQ5SGC1</accession>
<feature type="compositionally biased region" description="Pro residues" evidence="1">
    <location>
        <begin position="168"/>
        <end position="177"/>
    </location>
</feature>
<keyword evidence="3" id="KW-1185">Reference proteome</keyword>
<evidence type="ECO:0000313" key="2">
    <source>
        <dbReference type="EMBL" id="GLI68651.1"/>
    </source>
</evidence>
<organism evidence="2 3">
    <name type="scientific">Volvox africanus</name>
    <dbReference type="NCBI Taxonomy" id="51714"/>
    <lineage>
        <taxon>Eukaryota</taxon>
        <taxon>Viridiplantae</taxon>
        <taxon>Chlorophyta</taxon>
        <taxon>core chlorophytes</taxon>
        <taxon>Chlorophyceae</taxon>
        <taxon>CS clade</taxon>
        <taxon>Chlamydomonadales</taxon>
        <taxon>Volvocaceae</taxon>
        <taxon>Volvox</taxon>
    </lineage>
</organism>
<evidence type="ECO:0000313" key="3">
    <source>
        <dbReference type="Proteomes" id="UP001165090"/>
    </source>
</evidence>
<dbReference type="SUPFAM" id="SSF49879">
    <property type="entry name" value="SMAD/FHA domain"/>
    <property type="match status" value="1"/>
</dbReference>
<feature type="region of interest" description="Disordered" evidence="1">
    <location>
        <begin position="162"/>
        <end position="331"/>
    </location>
</feature>
<protein>
    <recommendedName>
        <fullName evidence="4">FHA domain-containing protein</fullName>
    </recommendedName>
</protein>
<dbReference type="InterPro" id="IPR008984">
    <property type="entry name" value="SMAD_FHA_dom_sf"/>
</dbReference>
<feature type="non-terminal residue" evidence="2">
    <location>
        <position position="331"/>
    </location>
</feature>